<name>A0A518GFR7_9BACT</name>
<feature type="transmembrane region" description="Helical" evidence="6">
    <location>
        <begin position="414"/>
        <end position="434"/>
    </location>
</feature>
<keyword evidence="8" id="KW-1185">Reference proteome</keyword>
<feature type="transmembrane region" description="Helical" evidence="6">
    <location>
        <begin position="356"/>
        <end position="377"/>
    </location>
</feature>
<sequence>MSSASVATEPASRSVGDSFAIGVLVMLVVSVLQRCVGLIRGLGFCHFLSDVELGQWALANSFFTIAVPIAVLGLPGSFGKFVEYFRRRGQLGIYVGRVGAVSAVGLCAVCLVIFMYPGSFSWFIFGEEKALSLVAACVLTLACVTLFSFVSELVTGLRQVRAVSAMQFTQSLGFAVLGLVGLALYRSWFVLLPCFAIASLIGLVPGLLAISQHHGDEFSRPKASRLLAASELWQRILPFAAMLWGINLLSNLFEVSDRYMLLHLISGGETVGQAAVGQYHCGRILPNLLTSVAMTLGSIMLPYLSADWEAQQHHKVTARLRQVLQSASIAFLGLSIAAMVVSPWLFAIAFGARYDAAAAILPISLLQASWVGLFLIAQSYLLCAERGRTLVVLLFVGLLLNFALNWWLILQYGLSGAVVATTLAGMVSLLLLFWQMGKLGCNLPRGTLVLCMSLAVVPAGPIVASVAFAILVVLAGRTEWLLSANDRAEIDAMLIPKLNRFGVAIDSVWPR</sequence>
<evidence type="ECO:0000256" key="6">
    <source>
        <dbReference type="SAM" id="Phobius"/>
    </source>
</evidence>
<evidence type="ECO:0000256" key="3">
    <source>
        <dbReference type="ARBA" id="ARBA00022692"/>
    </source>
</evidence>
<evidence type="ECO:0000256" key="5">
    <source>
        <dbReference type="ARBA" id="ARBA00023136"/>
    </source>
</evidence>
<gene>
    <name evidence="7" type="ORF">Q31a_58220</name>
</gene>
<evidence type="ECO:0000256" key="2">
    <source>
        <dbReference type="ARBA" id="ARBA00022475"/>
    </source>
</evidence>
<feature type="transmembrane region" description="Helical" evidence="6">
    <location>
        <begin position="130"/>
        <end position="150"/>
    </location>
</feature>
<feature type="transmembrane region" description="Helical" evidence="6">
    <location>
        <begin position="232"/>
        <end position="253"/>
    </location>
</feature>
<evidence type="ECO:0000256" key="4">
    <source>
        <dbReference type="ARBA" id="ARBA00022989"/>
    </source>
</evidence>
<feature type="transmembrane region" description="Helical" evidence="6">
    <location>
        <begin position="389"/>
        <end position="408"/>
    </location>
</feature>
<evidence type="ECO:0000256" key="1">
    <source>
        <dbReference type="ARBA" id="ARBA00004651"/>
    </source>
</evidence>
<feature type="transmembrane region" description="Helical" evidence="6">
    <location>
        <begin position="446"/>
        <end position="475"/>
    </location>
</feature>
<keyword evidence="2" id="KW-1003">Cell membrane</keyword>
<dbReference type="OrthoDB" id="256720at2"/>
<keyword evidence="4 6" id="KW-1133">Transmembrane helix</keyword>
<dbReference type="GO" id="GO:0005886">
    <property type="term" value="C:plasma membrane"/>
    <property type="evidence" value="ECO:0007669"/>
    <property type="project" value="UniProtKB-SubCell"/>
</dbReference>
<dbReference type="PANTHER" id="PTHR30250">
    <property type="entry name" value="PST FAMILY PREDICTED COLANIC ACID TRANSPORTER"/>
    <property type="match status" value="1"/>
</dbReference>
<feature type="transmembrane region" description="Helical" evidence="6">
    <location>
        <begin position="94"/>
        <end position="118"/>
    </location>
</feature>
<evidence type="ECO:0000313" key="8">
    <source>
        <dbReference type="Proteomes" id="UP000318017"/>
    </source>
</evidence>
<protein>
    <submittedName>
        <fullName evidence="7">MurJ-like flippase</fullName>
    </submittedName>
</protein>
<dbReference type="Proteomes" id="UP000318017">
    <property type="component" value="Chromosome"/>
</dbReference>
<dbReference type="PANTHER" id="PTHR30250:SF11">
    <property type="entry name" value="O-ANTIGEN TRANSPORTER-RELATED"/>
    <property type="match status" value="1"/>
</dbReference>
<evidence type="ECO:0000313" key="7">
    <source>
        <dbReference type="EMBL" id="QDV27433.1"/>
    </source>
</evidence>
<comment type="subcellular location">
    <subcellularLocation>
        <location evidence="1">Cell membrane</location>
        <topology evidence="1">Multi-pass membrane protein</topology>
    </subcellularLocation>
</comment>
<feature type="transmembrane region" description="Helical" evidence="6">
    <location>
        <begin position="190"/>
        <end position="211"/>
    </location>
</feature>
<feature type="transmembrane region" description="Helical" evidence="6">
    <location>
        <begin position="288"/>
        <end position="306"/>
    </location>
</feature>
<keyword evidence="5 6" id="KW-0472">Membrane</keyword>
<feature type="transmembrane region" description="Helical" evidence="6">
    <location>
        <begin position="327"/>
        <end position="350"/>
    </location>
</feature>
<feature type="transmembrane region" description="Helical" evidence="6">
    <location>
        <begin position="162"/>
        <end position="184"/>
    </location>
</feature>
<reference evidence="7 8" key="1">
    <citation type="submission" date="2019-02" db="EMBL/GenBank/DDBJ databases">
        <title>Deep-cultivation of Planctomycetes and their phenomic and genomic characterization uncovers novel biology.</title>
        <authorList>
            <person name="Wiegand S."/>
            <person name="Jogler M."/>
            <person name="Boedeker C."/>
            <person name="Pinto D."/>
            <person name="Vollmers J."/>
            <person name="Rivas-Marin E."/>
            <person name="Kohn T."/>
            <person name="Peeters S.H."/>
            <person name="Heuer A."/>
            <person name="Rast P."/>
            <person name="Oberbeckmann S."/>
            <person name="Bunk B."/>
            <person name="Jeske O."/>
            <person name="Meyerdierks A."/>
            <person name="Storesund J.E."/>
            <person name="Kallscheuer N."/>
            <person name="Luecker S."/>
            <person name="Lage O.M."/>
            <person name="Pohl T."/>
            <person name="Merkel B.J."/>
            <person name="Hornburger P."/>
            <person name="Mueller R.-W."/>
            <person name="Bruemmer F."/>
            <person name="Labrenz M."/>
            <person name="Spormann A.M."/>
            <person name="Op den Camp H."/>
            <person name="Overmann J."/>
            <person name="Amann R."/>
            <person name="Jetten M.S.M."/>
            <person name="Mascher T."/>
            <person name="Medema M.H."/>
            <person name="Devos D.P."/>
            <person name="Kaster A.-K."/>
            <person name="Ovreas L."/>
            <person name="Rohde M."/>
            <person name="Galperin M.Y."/>
            <person name="Jogler C."/>
        </authorList>
    </citation>
    <scope>NUCLEOTIDE SEQUENCE [LARGE SCALE GENOMIC DNA]</scope>
    <source>
        <strain evidence="7 8">Q31a</strain>
    </source>
</reference>
<organism evidence="7 8">
    <name type="scientific">Aureliella helgolandensis</name>
    <dbReference type="NCBI Taxonomy" id="2527968"/>
    <lineage>
        <taxon>Bacteria</taxon>
        <taxon>Pseudomonadati</taxon>
        <taxon>Planctomycetota</taxon>
        <taxon>Planctomycetia</taxon>
        <taxon>Pirellulales</taxon>
        <taxon>Pirellulaceae</taxon>
        <taxon>Aureliella</taxon>
    </lineage>
</organism>
<dbReference type="KEGG" id="ahel:Q31a_58220"/>
<dbReference type="AlphaFoldDB" id="A0A518GFR7"/>
<feature type="transmembrane region" description="Helical" evidence="6">
    <location>
        <begin position="21"/>
        <end position="42"/>
    </location>
</feature>
<accession>A0A518GFR7</accession>
<proteinExistence type="predicted"/>
<feature type="transmembrane region" description="Helical" evidence="6">
    <location>
        <begin position="62"/>
        <end position="82"/>
    </location>
</feature>
<dbReference type="Pfam" id="PF01943">
    <property type="entry name" value="Polysacc_synt"/>
    <property type="match status" value="1"/>
</dbReference>
<keyword evidence="3 6" id="KW-0812">Transmembrane</keyword>
<dbReference type="EMBL" id="CP036298">
    <property type="protein sequence ID" value="QDV27433.1"/>
    <property type="molecule type" value="Genomic_DNA"/>
</dbReference>
<dbReference type="InterPro" id="IPR050833">
    <property type="entry name" value="Poly_Biosynth_Transport"/>
</dbReference>
<dbReference type="InterPro" id="IPR002797">
    <property type="entry name" value="Polysacc_synth"/>
</dbReference>
<dbReference type="RefSeq" id="WP_145084821.1">
    <property type="nucleotide sequence ID" value="NZ_CP036298.1"/>
</dbReference>